<evidence type="ECO:0000313" key="1">
    <source>
        <dbReference type="EMBL" id="VFR00257.1"/>
    </source>
</evidence>
<proteinExistence type="predicted"/>
<keyword evidence="2" id="KW-1185">Reference proteome</keyword>
<protein>
    <submittedName>
        <fullName evidence="1">Uncharacterized protein</fullName>
    </submittedName>
</protein>
<name>A0A484NIL9_9ASTE</name>
<dbReference type="EMBL" id="OOIL02006685">
    <property type="protein sequence ID" value="VFR00257.1"/>
    <property type="molecule type" value="Genomic_DNA"/>
</dbReference>
<dbReference type="AlphaFoldDB" id="A0A484NIL9"/>
<dbReference type="Proteomes" id="UP000595140">
    <property type="component" value="Unassembled WGS sequence"/>
</dbReference>
<organism evidence="1 2">
    <name type="scientific">Cuscuta campestris</name>
    <dbReference type="NCBI Taxonomy" id="132261"/>
    <lineage>
        <taxon>Eukaryota</taxon>
        <taxon>Viridiplantae</taxon>
        <taxon>Streptophyta</taxon>
        <taxon>Embryophyta</taxon>
        <taxon>Tracheophyta</taxon>
        <taxon>Spermatophyta</taxon>
        <taxon>Magnoliopsida</taxon>
        <taxon>eudicotyledons</taxon>
        <taxon>Gunneridae</taxon>
        <taxon>Pentapetalae</taxon>
        <taxon>asterids</taxon>
        <taxon>lamiids</taxon>
        <taxon>Solanales</taxon>
        <taxon>Convolvulaceae</taxon>
        <taxon>Cuscuteae</taxon>
        <taxon>Cuscuta</taxon>
        <taxon>Cuscuta subgen. Grammica</taxon>
        <taxon>Cuscuta sect. Cleistogrammica</taxon>
    </lineage>
</organism>
<evidence type="ECO:0000313" key="2">
    <source>
        <dbReference type="Proteomes" id="UP000595140"/>
    </source>
</evidence>
<accession>A0A484NIL9</accession>
<reference evidence="1 2" key="1">
    <citation type="submission" date="2018-04" db="EMBL/GenBank/DDBJ databases">
        <authorList>
            <person name="Vogel A."/>
        </authorList>
    </citation>
    <scope>NUCLEOTIDE SEQUENCE [LARGE SCALE GENOMIC DNA]</scope>
</reference>
<sequence>MPKSLGSPRFLYHLKGSRFLYLNGVGKTLESFTTCKELTGIIPCAAAAAAQFPATTPKPYLSVLKLFCTPETDSELMKNVRSKLQPRHIHTLDWNECGRVMLHLAPFQ</sequence>
<gene>
    <name evidence="1" type="ORF">CCAM_LOCUS42032</name>
</gene>